<accession>A0A913Y4I9</accession>
<name>A0A913Y4I9_EXADI</name>
<dbReference type="Gene3D" id="2.40.50.140">
    <property type="entry name" value="Nucleic acid-binding proteins"/>
    <property type="match status" value="3"/>
</dbReference>
<keyword evidence="8" id="KW-0539">Nucleus</keyword>
<dbReference type="KEGG" id="epa:110252531"/>
<dbReference type="Pfam" id="PF02765">
    <property type="entry name" value="POT1"/>
    <property type="match status" value="1"/>
</dbReference>
<dbReference type="PANTHER" id="PTHR14513:SF0">
    <property type="entry name" value="PROTECTION OF TELOMERES PROTEIN 1"/>
    <property type="match status" value="1"/>
</dbReference>
<dbReference type="SMART" id="SM00976">
    <property type="entry name" value="Telo_bind"/>
    <property type="match status" value="1"/>
</dbReference>
<evidence type="ECO:0000256" key="5">
    <source>
        <dbReference type="ARBA" id="ARBA00022454"/>
    </source>
</evidence>
<dbReference type="GO" id="GO:0098505">
    <property type="term" value="F:G-rich strand telomeric DNA binding"/>
    <property type="evidence" value="ECO:0007669"/>
    <property type="project" value="TreeGrafter"/>
</dbReference>
<evidence type="ECO:0000256" key="7">
    <source>
        <dbReference type="ARBA" id="ARBA00023125"/>
    </source>
</evidence>
<dbReference type="OrthoDB" id="2186770at2759"/>
<feature type="region of interest" description="Disordered" evidence="9">
    <location>
        <begin position="405"/>
        <end position="437"/>
    </location>
</feature>
<evidence type="ECO:0000256" key="4">
    <source>
        <dbReference type="ARBA" id="ARBA00015253"/>
    </source>
</evidence>
<dbReference type="GeneID" id="110252531"/>
<evidence type="ECO:0000313" key="11">
    <source>
        <dbReference type="EnsemblMetazoa" id="XP_020915006.1"/>
    </source>
</evidence>
<dbReference type="CDD" id="cd04497">
    <property type="entry name" value="hPOT1_OB1_like"/>
    <property type="match status" value="1"/>
</dbReference>
<evidence type="ECO:0000256" key="1">
    <source>
        <dbReference type="ARBA" id="ARBA00004123"/>
    </source>
</evidence>
<dbReference type="SUPFAM" id="SSF50249">
    <property type="entry name" value="Nucleic acid-binding proteins"/>
    <property type="match status" value="2"/>
</dbReference>
<dbReference type="AlphaFoldDB" id="A0A913Y4I9"/>
<comment type="similarity">
    <text evidence="3">Belongs to the telombin family.</text>
</comment>
<feature type="domain" description="Telomeric single stranded DNA binding POT1/Cdc13" evidence="10">
    <location>
        <begin position="16"/>
        <end position="154"/>
    </location>
</feature>
<dbReference type="GO" id="GO:0032210">
    <property type="term" value="P:regulation of telomere maintenance via telomerase"/>
    <property type="evidence" value="ECO:0007669"/>
    <property type="project" value="TreeGrafter"/>
</dbReference>
<feature type="compositionally biased region" description="Basic and acidic residues" evidence="9">
    <location>
        <begin position="405"/>
        <end position="419"/>
    </location>
</feature>
<evidence type="ECO:0000313" key="12">
    <source>
        <dbReference type="Proteomes" id="UP000887567"/>
    </source>
</evidence>
<sequence length="554" mass="62322">MASDKRARFPLPSLCFTKLADLSKKENQTLNIFGIVKFFKSPFKSKGRDFCLTLSLVDDSFQNTDNRFVCNIFSPHEEQLPLVRSVGDIIKLIGIKVSSFRGQLQGKGTSSMSWVTFDGYSSSDSIQHAASSIPNYTTNEQDKEIIKELKAWACSFESIHPQSYRKTLSQLHPDVVFFNISCQVVSICQAVNCNCVILTVWDGCTLNCKSYSLEEPLSSTLQVSETLKNDSEGMAIDVFLYDEHANGEVKNVKPGDFVLLSNVHAQPAKVMTKEGYPKISFVVHKGRINGRGVLKLPQDSQYVKEILGQIESLKCNKSVSNNQTTTNTRALETSCTITDFPLISFTTIEDIKKCPSVPNKFRCRVKAISFLPKNVKDFVQMYCPSCRKVTIPKESKAGEDCQRKLSESDFDSMDSRSECSQDEQAQDMFDKSQDQENSFPTLGEKCFSCDREMSFVYVFSLLIEDATGLLHVMLFNEDAKQFLTDLPSPESFLINSEIQRNTRETLTSITDNVNNELDAESQPCGARPWMECCVFSYHVPEQGVLYRIFGTTVV</sequence>
<evidence type="ECO:0000256" key="2">
    <source>
        <dbReference type="ARBA" id="ARBA00004574"/>
    </source>
</evidence>
<evidence type="ECO:0000259" key="10">
    <source>
        <dbReference type="SMART" id="SM00976"/>
    </source>
</evidence>
<dbReference type="GO" id="GO:0010521">
    <property type="term" value="F:telomerase inhibitor activity"/>
    <property type="evidence" value="ECO:0007669"/>
    <property type="project" value="TreeGrafter"/>
</dbReference>
<dbReference type="InterPro" id="IPR011564">
    <property type="entry name" value="Telomer_end-bd_POT1/Cdc13"/>
</dbReference>
<comment type="subcellular location">
    <subcellularLocation>
        <location evidence="2">Chromosome</location>
        <location evidence="2">Telomere</location>
    </subcellularLocation>
    <subcellularLocation>
        <location evidence="1">Nucleus</location>
    </subcellularLocation>
</comment>
<evidence type="ECO:0000256" key="8">
    <source>
        <dbReference type="ARBA" id="ARBA00023242"/>
    </source>
</evidence>
<dbReference type="InterPro" id="IPR032042">
    <property type="entry name" value="POT1PC"/>
</dbReference>
<dbReference type="Pfam" id="PF16686">
    <property type="entry name" value="POT1PC"/>
    <property type="match status" value="1"/>
</dbReference>
<dbReference type="InterPro" id="IPR028389">
    <property type="entry name" value="POT1"/>
</dbReference>
<dbReference type="RefSeq" id="XP_020915006.1">
    <property type="nucleotide sequence ID" value="XM_021059347.2"/>
</dbReference>
<proteinExistence type="inferred from homology"/>
<evidence type="ECO:0000256" key="6">
    <source>
        <dbReference type="ARBA" id="ARBA00022895"/>
    </source>
</evidence>
<dbReference type="OMA" id="PWMECCV"/>
<dbReference type="GO" id="GO:0000783">
    <property type="term" value="C:nuclear telomere cap complex"/>
    <property type="evidence" value="ECO:0007669"/>
    <property type="project" value="TreeGrafter"/>
</dbReference>
<dbReference type="InterPro" id="IPR012340">
    <property type="entry name" value="NA-bd_OB-fold"/>
</dbReference>
<keyword evidence="7" id="KW-0238">DNA-binding</keyword>
<keyword evidence="5" id="KW-0158">Chromosome</keyword>
<keyword evidence="12" id="KW-1185">Reference proteome</keyword>
<organism evidence="11 12">
    <name type="scientific">Exaiptasia diaphana</name>
    <name type="common">Tropical sea anemone</name>
    <name type="synonym">Aiptasia pulchella</name>
    <dbReference type="NCBI Taxonomy" id="2652724"/>
    <lineage>
        <taxon>Eukaryota</taxon>
        <taxon>Metazoa</taxon>
        <taxon>Cnidaria</taxon>
        <taxon>Anthozoa</taxon>
        <taxon>Hexacorallia</taxon>
        <taxon>Actiniaria</taxon>
        <taxon>Aiptasiidae</taxon>
        <taxon>Exaiptasia</taxon>
    </lineage>
</organism>
<protein>
    <recommendedName>
        <fullName evidence="4">Protection of telomeres protein 1</fullName>
    </recommendedName>
</protein>
<dbReference type="EnsemblMetazoa" id="XM_021059347.2">
    <property type="protein sequence ID" value="XP_020915006.1"/>
    <property type="gene ID" value="LOC110252531"/>
</dbReference>
<dbReference type="PANTHER" id="PTHR14513">
    <property type="entry name" value="PROTECTION OF TELOMERES 1"/>
    <property type="match status" value="1"/>
</dbReference>
<evidence type="ECO:0000256" key="9">
    <source>
        <dbReference type="SAM" id="MobiDB-lite"/>
    </source>
</evidence>
<reference evidence="11" key="1">
    <citation type="submission" date="2022-11" db="UniProtKB">
        <authorList>
            <consortium name="EnsemblMetazoa"/>
        </authorList>
    </citation>
    <scope>IDENTIFICATION</scope>
</reference>
<keyword evidence="6" id="KW-0779">Telomere</keyword>
<evidence type="ECO:0000256" key="3">
    <source>
        <dbReference type="ARBA" id="ARBA00008442"/>
    </source>
</evidence>
<dbReference type="GO" id="GO:0016233">
    <property type="term" value="P:telomere capping"/>
    <property type="evidence" value="ECO:0007669"/>
    <property type="project" value="TreeGrafter"/>
</dbReference>
<dbReference type="InterPro" id="IPR057620">
    <property type="entry name" value="POT1A/B-like_OB"/>
</dbReference>
<dbReference type="Pfam" id="PF25507">
    <property type="entry name" value="OB_POT1A"/>
    <property type="match status" value="1"/>
</dbReference>
<dbReference type="Proteomes" id="UP000887567">
    <property type="component" value="Unplaced"/>
</dbReference>